<organism evidence="1 2">
    <name type="scientific">Hymenoscyphus fraxineus</name>
    <dbReference type="NCBI Taxonomy" id="746836"/>
    <lineage>
        <taxon>Eukaryota</taxon>
        <taxon>Fungi</taxon>
        <taxon>Dikarya</taxon>
        <taxon>Ascomycota</taxon>
        <taxon>Pezizomycotina</taxon>
        <taxon>Leotiomycetes</taxon>
        <taxon>Helotiales</taxon>
        <taxon>Helotiaceae</taxon>
        <taxon>Hymenoscyphus</taxon>
    </lineage>
</organism>
<reference evidence="1" key="1">
    <citation type="submission" date="2021-07" db="EMBL/GenBank/DDBJ databases">
        <authorList>
            <person name="Durling M."/>
        </authorList>
    </citation>
    <scope>NUCLEOTIDE SEQUENCE</scope>
</reference>
<proteinExistence type="predicted"/>
<dbReference type="AlphaFoldDB" id="A0A9N9PQE3"/>
<gene>
    <name evidence="1" type="ORF">HYFRA_00010951</name>
</gene>
<name>A0A9N9PQE3_9HELO</name>
<comment type="caution">
    <text evidence="1">The sequence shown here is derived from an EMBL/GenBank/DDBJ whole genome shotgun (WGS) entry which is preliminary data.</text>
</comment>
<evidence type="ECO:0000313" key="1">
    <source>
        <dbReference type="EMBL" id="CAG8955686.1"/>
    </source>
</evidence>
<sequence>MPTAALQETRSLLYKQQLLELPSYVHCGTWINQVPQDSNTQSICAIVILSGNMQPSLLTRPISDERISEHCICERQENFLRLGWWLAEGAEGGGDWLFVLLLVAMCQVWILEGGVQKSAENSKLKYGSTTSKVLKRVNRLTQQSKTVTHLIKYPRGKHEKCGTADGDIVIQNHTTYTRTQPTPGREECSL</sequence>
<keyword evidence="2" id="KW-1185">Reference proteome</keyword>
<dbReference type="Proteomes" id="UP000696280">
    <property type="component" value="Unassembled WGS sequence"/>
</dbReference>
<evidence type="ECO:0000313" key="2">
    <source>
        <dbReference type="Proteomes" id="UP000696280"/>
    </source>
</evidence>
<accession>A0A9N9PQE3</accession>
<dbReference type="EMBL" id="CAJVRL010000065">
    <property type="protein sequence ID" value="CAG8955686.1"/>
    <property type="molecule type" value="Genomic_DNA"/>
</dbReference>
<protein>
    <submittedName>
        <fullName evidence="1">Uncharacterized protein</fullName>
    </submittedName>
</protein>